<evidence type="ECO:0000256" key="1">
    <source>
        <dbReference type="SAM" id="MobiDB-lite"/>
    </source>
</evidence>
<dbReference type="Proteomes" id="UP000310158">
    <property type="component" value="Unassembled WGS sequence"/>
</dbReference>
<proteinExistence type="predicted"/>
<reference evidence="2 3" key="1">
    <citation type="submission" date="2019-02" db="EMBL/GenBank/DDBJ databases">
        <title>Genome sequencing of the rare red list fungi Bondarzewia mesenterica.</title>
        <authorList>
            <person name="Buettner E."/>
            <person name="Kellner H."/>
        </authorList>
    </citation>
    <scope>NUCLEOTIDE SEQUENCE [LARGE SCALE GENOMIC DNA]</scope>
    <source>
        <strain evidence="2 3">DSM 108281</strain>
    </source>
</reference>
<dbReference type="AlphaFoldDB" id="A0A4S4LRM7"/>
<sequence length="106" mass="11405">MGHRRVAHGAVPTVVETPPVRSPSRKRPVSIGSPSPASTSPLATPPSFQAKFSILGFLLGRSLYGSRNRRLHRAVSIDTRTGINSYTSATQERSTPQARDPDSPLT</sequence>
<name>A0A4S4LRM7_9AGAM</name>
<gene>
    <name evidence="2" type="ORF">EW146_g5384</name>
</gene>
<dbReference type="EMBL" id="SGPL01000234">
    <property type="protein sequence ID" value="THH15014.1"/>
    <property type="molecule type" value="Genomic_DNA"/>
</dbReference>
<keyword evidence="3" id="KW-1185">Reference proteome</keyword>
<protein>
    <submittedName>
        <fullName evidence="2">Uncharacterized protein</fullName>
    </submittedName>
</protein>
<feature type="compositionally biased region" description="Low complexity" evidence="1">
    <location>
        <begin position="29"/>
        <end position="45"/>
    </location>
</feature>
<comment type="caution">
    <text evidence="2">The sequence shown here is derived from an EMBL/GenBank/DDBJ whole genome shotgun (WGS) entry which is preliminary data.</text>
</comment>
<feature type="region of interest" description="Disordered" evidence="1">
    <location>
        <begin position="78"/>
        <end position="106"/>
    </location>
</feature>
<feature type="compositionally biased region" description="Polar residues" evidence="1">
    <location>
        <begin position="78"/>
        <end position="97"/>
    </location>
</feature>
<organism evidence="2 3">
    <name type="scientific">Bondarzewia mesenterica</name>
    <dbReference type="NCBI Taxonomy" id="1095465"/>
    <lineage>
        <taxon>Eukaryota</taxon>
        <taxon>Fungi</taxon>
        <taxon>Dikarya</taxon>
        <taxon>Basidiomycota</taxon>
        <taxon>Agaricomycotina</taxon>
        <taxon>Agaricomycetes</taxon>
        <taxon>Russulales</taxon>
        <taxon>Bondarzewiaceae</taxon>
        <taxon>Bondarzewia</taxon>
    </lineage>
</organism>
<feature type="region of interest" description="Disordered" evidence="1">
    <location>
        <begin position="1"/>
        <end position="45"/>
    </location>
</feature>
<evidence type="ECO:0000313" key="3">
    <source>
        <dbReference type="Proteomes" id="UP000310158"/>
    </source>
</evidence>
<accession>A0A4S4LRM7</accession>
<evidence type="ECO:0000313" key="2">
    <source>
        <dbReference type="EMBL" id="THH15014.1"/>
    </source>
</evidence>